<organism evidence="1 2">
    <name type="scientific">Edwardsiella piscicida</name>
    <dbReference type="NCBI Taxonomy" id="1263550"/>
    <lineage>
        <taxon>Bacteria</taxon>
        <taxon>Pseudomonadati</taxon>
        <taxon>Pseudomonadota</taxon>
        <taxon>Gammaproteobacteria</taxon>
        <taxon>Enterobacterales</taxon>
        <taxon>Hafniaceae</taxon>
        <taxon>Edwardsiella</taxon>
    </lineage>
</organism>
<evidence type="ECO:0000313" key="1">
    <source>
        <dbReference type="EMBL" id="ACY85500.1"/>
    </source>
</evidence>
<name>A0AAU8PIN1_EDWPI</name>
<sequence length="39" mass="4860">MIIMKFDCSIIRDLNQTISQVSRRRRCRRRIHRDNQSKK</sequence>
<accession>A0AAU8PIN1</accession>
<dbReference type="Proteomes" id="UP000002634">
    <property type="component" value="Chromosome"/>
</dbReference>
<evidence type="ECO:0000313" key="2">
    <source>
        <dbReference type="Proteomes" id="UP000002634"/>
    </source>
</evidence>
<dbReference type="EMBL" id="CP001135">
    <property type="protein sequence ID" value="ACY85500.1"/>
    <property type="molecule type" value="Genomic_DNA"/>
</dbReference>
<protein>
    <submittedName>
        <fullName evidence="1">Uncharacterized protein</fullName>
    </submittedName>
</protein>
<reference evidence="1 2" key="1">
    <citation type="journal article" date="2009" name="PLoS ONE">
        <title>Genome sequence of the versatile fish pathogen Edwardsiella tarda provides insights into its adaptation to broad host ranges and intracellular niches.</title>
        <authorList>
            <person name="Wang Q."/>
            <person name="Yang M."/>
            <person name="Xiao J."/>
            <person name="Wu H."/>
            <person name="Wang X."/>
            <person name="Lv Y."/>
            <person name="Xu L."/>
            <person name="Zheng H."/>
            <person name="Wang S."/>
            <person name="Zhao G."/>
            <person name="Liu Q."/>
            <person name="Zhang Y."/>
        </authorList>
    </citation>
    <scope>NUCLEOTIDE SEQUENCE [LARGE SCALE GENOMIC DNA]</scope>
    <source>
        <strain evidence="2">EIB202 / CCTCC M208068</strain>
    </source>
</reference>
<proteinExistence type="predicted"/>
<keyword evidence="2" id="KW-1185">Reference proteome</keyword>
<dbReference type="AlphaFoldDB" id="A0AAU8PIN1"/>
<dbReference type="KEGG" id="etr:ETAE_2665"/>
<gene>
    <name evidence="1" type="ordered locus">ETAE_2665</name>
</gene>